<evidence type="ECO:0000313" key="2">
    <source>
        <dbReference type="EMBL" id="NVN18024.1"/>
    </source>
</evidence>
<dbReference type="Pfam" id="PF14362">
    <property type="entry name" value="DUF4407"/>
    <property type="match status" value="1"/>
</dbReference>
<sequence length="323" mass="37594">MRPNSTYRFLWKVVGEDEQILYNCGKRTQAVFAISGLLFLLLSLMGILSYRYVFNGIFKIPTISWLLALIWTIIIFNIYKLNLSTLSANKPKYSAGYVISLFIRIVFMVLIGITLIKPLEAFIFNNSLSKGLSEVITKKIENNSRKSNMYFDVEIASVNEELSQLSRQTNEGRISIGNEKFNFLNEKKQMLLEEKGRTLSETHNLFNPSNLFFIGLLVFNKENPWIWFFTLSFLVIFLLPLFLKFSVSPRGKYVQDRIALQKQMILEEYGKFKLLYPEVFGNFSKSQVVWEENYEDSPFNTQRKPNNIQLGKESDFLNQIHGL</sequence>
<evidence type="ECO:0000256" key="1">
    <source>
        <dbReference type="SAM" id="Phobius"/>
    </source>
</evidence>
<dbReference type="InterPro" id="IPR025519">
    <property type="entry name" value="DUF4407"/>
</dbReference>
<feature type="transmembrane region" description="Helical" evidence="1">
    <location>
        <begin position="225"/>
        <end position="243"/>
    </location>
</feature>
<dbReference type="EMBL" id="WYET01000003">
    <property type="protein sequence ID" value="NVN18024.1"/>
    <property type="molecule type" value="Genomic_DNA"/>
</dbReference>
<dbReference type="RefSeq" id="WP_176619829.1">
    <property type="nucleotide sequence ID" value="NZ_WYET01000003.1"/>
</dbReference>
<reference evidence="2 3" key="1">
    <citation type="submission" date="2020-01" db="EMBL/GenBank/DDBJ databases">
        <title>Draft Genome Analysis of Muricauda sp. HICW Isolated from coastal seawater of PR China.</title>
        <authorList>
            <person name="Chen M.-X."/>
        </authorList>
    </citation>
    <scope>NUCLEOTIDE SEQUENCE [LARGE SCALE GENOMIC DNA]</scope>
    <source>
        <strain evidence="2 3">HICW</strain>
    </source>
</reference>
<evidence type="ECO:0000313" key="3">
    <source>
        <dbReference type="Proteomes" id="UP000558089"/>
    </source>
</evidence>
<gene>
    <name evidence="2" type="ORF">GUA46_06710</name>
</gene>
<dbReference type="AlphaFoldDB" id="A0A850NDH0"/>
<keyword evidence="3" id="KW-1185">Reference proteome</keyword>
<organism evidence="2 3">
    <name type="scientific">Flagellimonas chongwuensis</name>
    <dbReference type="NCBI Taxonomy" id="2697365"/>
    <lineage>
        <taxon>Bacteria</taxon>
        <taxon>Pseudomonadati</taxon>
        <taxon>Bacteroidota</taxon>
        <taxon>Flavobacteriia</taxon>
        <taxon>Flavobacteriales</taxon>
        <taxon>Flavobacteriaceae</taxon>
        <taxon>Flagellimonas</taxon>
    </lineage>
</organism>
<feature type="transmembrane region" description="Helical" evidence="1">
    <location>
        <begin position="30"/>
        <end position="50"/>
    </location>
</feature>
<dbReference type="Proteomes" id="UP000558089">
    <property type="component" value="Unassembled WGS sequence"/>
</dbReference>
<name>A0A850NDH0_9FLAO</name>
<accession>A0A850NDH0</accession>
<keyword evidence="1" id="KW-0812">Transmembrane</keyword>
<feature type="transmembrane region" description="Helical" evidence="1">
    <location>
        <begin position="95"/>
        <end position="116"/>
    </location>
</feature>
<feature type="transmembrane region" description="Helical" evidence="1">
    <location>
        <begin position="62"/>
        <end position="83"/>
    </location>
</feature>
<keyword evidence="1" id="KW-1133">Transmembrane helix</keyword>
<protein>
    <submittedName>
        <fullName evidence="2">DUF4407 domain-containing protein</fullName>
    </submittedName>
</protein>
<proteinExistence type="predicted"/>
<keyword evidence="1" id="KW-0472">Membrane</keyword>
<comment type="caution">
    <text evidence="2">The sequence shown here is derived from an EMBL/GenBank/DDBJ whole genome shotgun (WGS) entry which is preliminary data.</text>
</comment>